<evidence type="ECO:0000313" key="2">
    <source>
        <dbReference type="EMBL" id="PLP37552.1"/>
    </source>
</evidence>
<dbReference type="InterPro" id="IPR007340">
    <property type="entry name" value="LysM_Opacity-associatedA"/>
</dbReference>
<feature type="non-terminal residue" evidence="2">
    <location>
        <position position="1"/>
    </location>
</feature>
<feature type="domain" description="Opacity-associated protein A LysM-like" evidence="1">
    <location>
        <begin position="1"/>
        <end position="43"/>
    </location>
</feature>
<sequence length="44" mass="4718">LQSGQTVQIRQNANGVVTGLTIDTGNGQQVLFTRQSNGSFVRAR</sequence>
<reference evidence="2 3" key="2">
    <citation type="submission" date="2018-01" db="EMBL/GenBank/DDBJ databases">
        <title>Genomic study of Klebsiella pneumoniae.</title>
        <authorList>
            <person name="Yang Y."/>
            <person name="Bicalho R."/>
        </authorList>
    </citation>
    <scope>NUCLEOTIDE SEQUENCE [LARGE SCALE GENOMIC DNA]</scope>
    <source>
        <strain evidence="2 3">A5</strain>
    </source>
</reference>
<dbReference type="Proteomes" id="UP000234473">
    <property type="component" value="Unassembled WGS sequence"/>
</dbReference>
<accession>A0A2N5A465</accession>
<proteinExistence type="predicted"/>
<protein>
    <recommendedName>
        <fullName evidence="1">Opacity-associated protein A LysM-like domain-containing protein</fullName>
    </recommendedName>
</protein>
<dbReference type="AlphaFoldDB" id="A0A2N5A465"/>
<dbReference type="EMBL" id="PICB01002905">
    <property type="protein sequence ID" value="PLP37552.1"/>
    <property type="molecule type" value="Genomic_DNA"/>
</dbReference>
<dbReference type="Pfam" id="PF04225">
    <property type="entry name" value="LysM_OapA"/>
    <property type="match status" value="1"/>
</dbReference>
<evidence type="ECO:0000313" key="3">
    <source>
        <dbReference type="Proteomes" id="UP000234473"/>
    </source>
</evidence>
<gene>
    <name evidence="2" type="ORF">CWM98_35240</name>
</gene>
<name>A0A2N5A465_KLEVA</name>
<comment type="caution">
    <text evidence="2">The sequence shown here is derived from an EMBL/GenBank/DDBJ whole genome shotgun (WGS) entry which is preliminary data.</text>
</comment>
<organism evidence="2 3">
    <name type="scientific">Klebsiella variicola</name>
    <dbReference type="NCBI Taxonomy" id="244366"/>
    <lineage>
        <taxon>Bacteria</taxon>
        <taxon>Pseudomonadati</taxon>
        <taxon>Pseudomonadota</taxon>
        <taxon>Gammaproteobacteria</taxon>
        <taxon>Enterobacterales</taxon>
        <taxon>Enterobacteriaceae</taxon>
        <taxon>Klebsiella/Raoultella group</taxon>
        <taxon>Klebsiella</taxon>
        <taxon>Klebsiella pneumoniae complex</taxon>
    </lineage>
</organism>
<evidence type="ECO:0000259" key="1">
    <source>
        <dbReference type="Pfam" id="PF04225"/>
    </source>
</evidence>
<reference evidence="2 3" key="1">
    <citation type="submission" date="2017-11" db="EMBL/GenBank/DDBJ databases">
        <authorList>
            <person name="Han C.G."/>
        </authorList>
    </citation>
    <scope>NUCLEOTIDE SEQUENCE [LARGE SCALE GENOMIC DNA]</scope>
    <source>
        <strain evidence="2 3">A5</strain>
    </source>
</reference>
<dbReference type="GO" id="GO:0042834">
    <property type="term" value="F:peptidoglycan binding"/>
    <property type="evidence" value="ECO:0007669"/>
    <property type="project" value="InterPro"/>
</dbReference>